<protein>
    <submittedName>
        <fullName evidence="2">Uncharacterized protein</fullName>
    </submittedName>
</protein>
<organism evidence="2 3">
    <name type="scientific">Gymnopus androsaceus JB14</name>
    <dbReference type="NCBI Taxonomy" id="1447944"/>
    <lineage>
        <taxon>Eukaryota</taxon>
        <taxon>Fungi</taxon>
        <taxon>Dikarya</taxon>
        <taxon>Basidiomycota</taxon>
        <taxon>Agaricomycotina</taxon>
        <taxon>Agaricomycetes</taxon>
        <taxon>Agaricomycetidae</taxon>
        <taxon>Agaricales</taxon>
        <taxon>Marasmiineae</taxon>
        <taxon>Omphalotaceae</taxon>
        <taxon>Gymnopus</taxon>
    </lineage>
</organism>
<evidence type="ECO:0000313" key="2">
    <source>
        <dbReference type="EMBL" id="KAE9400595.1"/>
    </source>
</evidence>
<keyword evidence="1" id="KW-1133">Transmembrane helix</keyword>
<evidence type="ECO:0000256" key="1">
    <source>
        <dbReference type="SAM" id="Phobius"/>
    </source>
</evidence>
<feature type="transmembrane region" description="Helical" evidence="1">
    <location>
        <begin position="27"/>
        <end position="46"/>
    </location>
</feature>
<dbReference type="EMBL" id="ML769455">
    <property type="protein sequence ID" value="KAE9400595.1"/>
    <property type="molecule type" value="Genomic_DNA"/>
</dbReference>
<accession>A0A6A4HVA2</accession>
<name>A0A6A4HVA2_9AGAR</name>
<gene>
    <name evidence="2" type="ORF">BT96DRAFT_919429</name>
</gene>
<proteinExistence type="predicted"/>
<evidence type="ECO:0000313" key="3">
    <source>
        <dbReference type="Proteomes" id="UP000799118"/>
    </source>
</evidence>
<keyword evidence="3" id="KW-1185">Reference proteome</keyword>
<dbReference type="Proteomes" id="UP000799118">
    <property type="component" value="Unassembled WGS sequence"/>
</dbReference>
<keyword evidence="1" id="KW-0472">Membrane</keyword>
<keyword evidence="1" id="KW-0812">Transmembrane</keyword>
<sequence length="97" mass="10977">MTFESLMETEVGQIIAQDIYPMASSPIAWTLALTISALILLFRCIFFPCITLRGLEGTIETVDQLLEKYRSDLASSLPICVVGCPNKYIEYKERLLR</sequence>
<reference evidence="2" key="1">
    <citation type="journal article" date="2019" name="Environ. Microbiol.">
        <title>Fungal ecological strategies reflected in gene transcription - a case study of two litter decomposers.</title>
        <authorList>
            <person name="Barbi F."/>
            <person name="Kohler A."/>
            <person name="Barry K."/>
            <person name="Baskaran P."/>
            <person name="Daum C."/>
            <person name="Fauchery L."/>
            <person name="Ihrmark K."/>
            <person name="Kuo A."/>
            <person name="LaButti K."/>
            <person name="Lipzen A."/>
            <person name="Morin E."/>
            <person name="Grigoriev I.V."/>
            <person name="Henrissat B."/>
            <person name="Lindahl B."/>
            <person name="Martin F."/>
        </authorList>
    </citation>
    <scope>NUCLEOTIDE SEQUENCE</scope>
    <source>
        <strain evidence="2">JB14</strain>
    </source>
</reference>
<dbReference type="AlphaFoldDB" id="A0A6A4HVA2"/>